<dbReference type="EMBL" id="PRLG01000015">
    <property type="protein sequence ID" value="PYY29674.1"/>
    <property type="molecule type" value="Genomic_DNA"/>
</dbReference>
<dbReference type="Pfam" id="PF15586">
    <property type="entry name" value="Imm8"/>
    <property type="match status" value="1"/>
</dbReference>
<reference evidence="1 2" key="1">
    <citation type="submission" date="2018-01" db="EMBL/GenBank/DDBJ databases">
        <title>Genome sequence of the PGP bacterium Paenibacillus illinoisensis E3.</title>
        <authorList>
            <person name="Rolli E."/>
            <person name="Marasco R."/>
            <person name="Bessem C."/>
            <person name="Michoud G."/>
            <person name="Gaiarsa S."/>
            <person name="Borin S."/>
            <person name="Daffonchio D."/>
        </authorList>
    </citation>
    <scope>NUCLEOTIDE SEQUENCE [LARGE SCALE GENOMIC DNA]</scope>
    <source>
        <strain evidence="1 2">E3</strain>
    </source>
</reference>
<evidence type="ECO:0000313" key="2">
    <source>
        <dbReference type="Proteomes" id="UP000247459"/>
    </source>
</evidence>
<sequence>MKLYHSYQRTYLIYKHHSHPILKRIVLVTEPEDTKNFVVAASADIGSENVEGEDYFYFRIVTPNKLIEILNEDKILKGRATFIINEFDLSLVETEINKILEDCIRPTWDEVSKATNRHLKWEYDNVHYETYEEAMTRIEKQ</sequence>
<accession>A0A2W0CCE8</accession>
<evidence type="ECO:0000313" key="1">
    <source>
        <dbReference type="EMBL" id="PYY29674.1"/>
    </source>
</evidence>
<dbReference type="AlphaFoldDB" id="A0A2W0CCE8"/>
<protein>
    <submittedName>
        <fullName evidence="1">Uncharacterized protein</fullName>
    </submittedName>
</protein>
<gene>
    <name evidence="1" type="ORF">PIL02S_01874</name>
</gene>
<dbReference type="Proteomes" id="UP000247459">
    <property type="component" value="Unassembled WGS sequence"/>
</dbReference>
<organism evidence="1 2">
    <name type="scientific">Paenibacillus illinoisensis</name>
    <dbReference type="NCBI Taxonomy" id="59845"/>
    <lineage>
        <taxon>Bacteria</taxon>
        <taxon>Bacillati</taxon>
        <taxon>Bacillota</taxon>
        <taxon>Bacilli</taxon>
        <taxon>Bacillales</taxon>
        <taxon>Paenibacillaceae</taxon>
        <taxon>Paenibacillus</taxon>
    </lineage>
</organism>
<name>A0A2W0CCE8_9BACL</name>
<proteinExistence type="predicted"/>
<dbReference type="OrthoDB" id="2923655at2"/>
<comment type="caution">
    <text evidence="1">The sequence shown here is derived from an EMBL/GenBank/DDBJ whole genome shotgun (WGS) entry which is preliminary data.</text>
</comment>
<dbReference type="InterPro" id="IPR028964">
    <property type="entry name" value="Imm8"/>
</dbReference>